<dbReference type="KEGG" id="pbp:STSP1_00539"/>
<name>A0A1W6LK88_9BACT</name>
<dbReference type="SUPFAM" id="SSF48208">
    <property type="entry name" value="Six-hairpin glycosidases"/>
    <property type="match status" value="1"/>
</dbReference>
<dbReference type="GO" id="GO:0005975">
    <property type="term" value="P:carbohydrate metabolic process"/>
    <property type="evidence" value="ECO:0007669"/>
    <property type="project" value="InterPro"/>
</dbReference>
<organism evidence="3 4">
    <name type="scientific">Sedimentisphaera salicampi</name>
    <dbReference type="NCBI Taxonomy" id="1941349"/>
    <lineage>
        <taxon>Bacteria</taxon>
        <taxon>Pseudomonadati</taxon>
        <taxon>Planctomycetota</taxon>
        <taxon>Phycisphaerae</taxon>
        <taxon>Sedimentisphaerales</taxon>
        <taxon>Sedimentisphaeraceae</taxon>
        <taxon>Sedimentisphaera</taxon>
    </lineage>
</organism>
<keyword evidence="4" id="KW-1185">Reference proteome</keyword>
<dbReference type="Pfam" id="PF07944">
    <property type="entry name" value="Beta-AFase-like_GH127_cat"/>
    <property type="match status" value="1"/>
</dbReference>
<dbReference type="RefSeq" id="WP_085754880.1">
    <property type="nucleotide sequence ID" value="NZ_CP021023.1"/>
</dbReference>
<dbReference type="PANTHER" id="PTHR43465">
    <property type="entry name" value="DUF1680 DOMAIN PROTEIN (AFU_ORTHOLOGUE AFUA_1G08910)"/>
    <property type="match status" value="1"/>
</dbReference>
<dbReference type="InterPro" id="IPR008928">
    <property type="entry name" value="6-hairpin_glycosidase_sf"/>
</dbReference>
<dbReference type="InterPro" id="IPR008979">
    <property type="entry name" value="Galactose-bd-like_sf"/>
</dbReference>
<accession>A0A1W6LK88</accession>
<dbReference type="InterPro" id="IPR012878">
    <property type="entry name" value="Beta-AFase-like_GH127_cat"/>
</dbReference>
<dbReference type="InterPro" id="IPR049046">
    <property type="entry name" value="Beta-AFase-like_GH127_middle"/>
</dbReference>
<feature type="signal peptide" evidence="1">
    <location>
        <begin position="1"/>
        <end position="19"/>
    </location>
</feature>
<dbReference type="AlphaFoldDB" id="A0A1W6LK88"/>
<keyword evidence="1" id="KW-0732">Signal</keyword>
<evidence type="ECO:0000313" key="4">
    <source>
        <dbReference type="Proteomes" id="UP000193334"/>
    </source>
</evidence>
<dbReference type="Pfam" id="PF20736">
    <property type="entry name" value="Glyco_hydro127M"/>
    <property type="match status" value="1"/>
</dbReference>
<dbReference type="Pfam" id="PF00754">
    <property type="entry name" value="F5_F8_type_C"/>
    <property type="match status" value="1"/>
</dbReference>
<evidence type="ECO:0000259" key="2">
    <source>
        <dbReference type="PROSITE" id="PS50022"/>
    </source>
</evidence>
<dbReference type="InterPro" id="IPR000421">
    <property type="entry name" value="FA58C"/>
</dbReference>
<dbReference type="Pfam" id="PF20737">
    <property type="entry name" value="Glyco_hydro127C"/>
    <property type="match status" value="1"/>
</dbReference>
<reference evidence="4" key="1">
    <citation type="submission" date="2017-04" db="EMBL/GenBank/DDBJ databases">
        <title>Comparative genomics and description of representatives of a novel lineage of planctomycetes thriving in anoxic sediments.</title>
        <authorList>
            <person name="Spring S."/>
            <person name="Bunk B."/>
            <person name="Sproer C."/>
        </authorList>
    </citation>
    <scope>NUCLEOTIDE SEQUENCE [LARGE SCALE GENOMIC DNA]</scope>
    <source>
        <strain evidence="4">ST-PulAB-D4</strain>
    </source>
</reference>
<feature type="domain" description="F5/8 type C" evidence="2">
    <location>
        <begin position="676"/>
        <end position="812"/>
    </location>
</feature>
<dbReference type="Proteomes" id="UP000193334">
    <property type="component" value="Chromosome"/>
</dbReference>
<proteinExistence type="predicted"/>
<dbReference type="InterPro" id="IPR012341">
    <property type="entry name" value="6hp_glycosidase-like_sf"/>
</dbReference>
<dbReference type="InterPro" id="IPR049049">
    <property type="entry name" value="Beta-AFase-like_GH127_C"/>
</dbReference>
<protein>
    <recommendedName>
        <fullName evidence="2">F5/8 type C domain-containing protein</fullName>
    </recommendedName>
</protein>
<dbReference type="Gene3D" id="2.60.120.260">
    <property type="entry name" value="Galactose-binding domain-like"/>
    <property type="match status" value="1"/>
</dbReference>
<dbReference type="EMBL" id="CP021023">
    <property type="protein sequence ID" value="ARN56166.1"/>
    <property type="molecule type" value="Genomic_DNA"/>
</dbReference>
<evidence type="ECO:0000256" key="1">
    <source>
        <dbReference type="SAM" id="SignalP"/>
    </source>
</evidence>
<gene>
    <name evidence="3" type="ORF">STSP1_00539</name>
</gene>
<dbReference type="PANTHER" id="PTHR43465:SF2">
    <property type="entry name" value="DUF1680 DOMAIN PROTEIN (AFU_ORTHOLOGUE AFUA_1G08910)"/>
    <property type="match status" value="1"/>
</dbReference>
<sequence precursor="true">MEKYLIAALVLAAVGVSSADVIDPVPFYEVKIQDTFWQPKLETLAESTLPHALGNTEKAVKRLRLTAEWREADKKDGMPLPIPHRYITSDLVKVMEGAALLLKVKPNPKMEKEMDRIIDIIARAQREDGYLYVTHQTKNYSKHWKPETNYDMMGKRPYDFLVHSHELYNMGHLYEAAVAYYQATWKDNFLKIAEKSAKHINKVIFEGDPNYNDGEPVMQAPGHEEIELGLVKLYRVTGNKLYIEMAKKFLKIRGVTYQPEYDGRGVMLPRYAQQHKPVAEQRRAEGHSVRAGYLYAAMAEVDSVLGENDYSKALNSIWHNIVDTRFYIIGGLGSGAGMEGFGPEYYLPNRSAYNETCAAVANVFFNYRMFLKYGDAKYIDAAETSLYNNCLGGVSLDGKTFYYSNVLETDLYNKKARSEWFGTACCPANISRLIPQVGKYLYAKQKNDIYCLMYAGSKTSIELKDGQKVELKQITEYPFKGNIKIKVSPKDEKKAFAVNVRIPTWTGQQFTPGELYDYTSKSTGYTLKVNGKKINGKSYSTKKGFARINRKWKKGDKIELSMPMPVRINKTIDKVEANHDRFAVTRGPLVYCAEEPDNGYIQQYFIDKQPAGSDVTIEEMDGVLSGIPSITIPAKKALPDDVKSSSLKLIPYYARSNRKIGTMTVWVPEKKELTKPNYEALGLKKYANIRASIHENDKGNNSTKGLYKWLDPENSHERLPRWSSWGDWGKEHWVELDLGKVKEIENVAPYFYDTGKDKWIVVPKKWHVETRKSKDDKWVKMVPYNTDSYTTQLDTYNTVQPDKELKARYIKIVMTPKRKDLGVGLLSVNVGTKED</sequence>
<dbReference type="Gene3D" id="1.50.10.10">
    <property type="match status" value="1"/>
</dbReference>
<feature type="chain" id="PRO_5012099869" description="F5/8 type C domain-containing protein" evidence="1">
    <location>
        <begin position="20"/>
        <end position="835"/>
    </location>
</feature>
<dbReference type="PROSITE" id="PS50022">
    <property type="entry name" value="FA58C_3"/>
    <property type="match status" value="1"/>
</dbReference>
<dbReference type="STRING" id="1941349.STSP1_00539"/>
<evidence type="ECO:0000313" key="3">
    <source>
        <dbReference type="EMBL" id="ARN56166.1"/>
    </source>
</evidence>
<dbReference type="InterPro" id="IPR049174">
    <property type="entry name" value="Beta-AFase-like"/>
</dbReference>
<dbReference type="SUPFAM" id="SSF49785">
    <property type="entry name" value="Galactose-binding domain-like"/>
    <property type="match status" value="1"/>
</dbReference>